<evidence type="ECO:0000256" key="1">
    <source>
        <dbReference type="SAM" id="MobiDB-lite"/>
    </source>
</evidence>
<dbReference type="EMBL" id="ML986625">
    <property type="protein sequence ID" value="KAF2263508.1"/>
    <property type="molecule type" value="Genomic_DNA"/>
</dbReference>
<dbReference type="PANTHER" id="PTHR37827:SF1">
    <property type="entry name" value="HNH DOMAIN-CONTAINING PROTEIN"/>
    <property type="match status" value="1"/>
</dbReference>
<dbReference type="OrthoDB" id="4850648at2759"/>
<organism evidence="2 3">
    <name type="scientific">Lojkania enalia</name>
    <dbReference type="NCBI Taxonomy" id="147567"/>
    <lineage>
        <taxon>Eukaryota</taxon>
        <taxon>Fungi</taxon>
        <taxon>Dikarya</taxon>
        <taxon>Ascomycota</taxon>
        <taxon>Pezizomycotina</taxon>
        <taxon>Dothideomycetes</taxon>
        <taxon>Pleosporomycetidae</taxon>
        <taxon>Pleosporales</taxon>
        <taxon>Pleosporales incertae sedis</taxon>
        <taxon>Lojkania</taxon>
    </lineage>
</organism>
<feature type="compositionally biased region" description="Basic residues" evidence="1">
    <location>
        <begin position="34"/>
        <end position="46"/>
    </location>
</feature>
<dbReference type="PANTHER" id="PTHR37827">
    <property type="entry name" value="TUDOR DOMAIN-CONTAINING PROTEIN"/>
    <property type="match status" value="1"/>
</dbReference>
<proteinExistence type="predicted"/>
<reference evidence="3" key="1">
    <citation type="journal article" date="2020" name="Stud. Mycol.">
        <title>101 Dothideomycetes genomes: A test case for predicting lifestyles and emergence of pathogens.</title>
        <authorList>
            <person name="Haridas S."/>
            <person name="Albert R."/>
            <person name="Binder M."/>
            <person name="Bloem J."/>
            <person name="LaButti K."/>
            <person name="Salamov A."/>
            <person name="Andreopoulos B."/>
            <person name="Baker S."/>
            <person name="Barry K."/>
            <person name="Bills G."/>
            <person name="Bluhm B."/>
            <person name="Cannon C."/>
            <person name="Castanera R."/>
            <person name="Culley D."/>
            <person name="Daum C."/>
            <person name="Ezra D."/>
            <person name="Gonzalez J."/>
            <person name="Henrissat B."/>
            <person name="Kuo A."/>
            <person name="Liang C."/>
            <person name="Lipzen A."/>
            <person name="Lutzoni F."/>
            <person name="Magnuson J."/>
            <person name="Mondo S."/>
            <person name="Nolan M."/>
            <person name="Ohm R."/>
            <person name="Pangilinan J."/>
            <person name="Park H.-J."/>
            <person name="Ramirez L."/>
            <person name="Alfaro M."/>
            <person name="Sun H."/>
            <person name="Tritt A."/>
            <person name="Yoshinaga Y."/>
            <person name="Zwiers L.-H."/>
            <person name="Turgeon B."/>
            <person name="Goodwin S."/>
            <person name="Spatafora J."/>
            <person name="Crous P."/>
            <person name="Grigoriev I."/>
        </authorList>
    </citation>
    <scope>NUCLEOTIDE SEQUENCE [LARGE SCALE GENOMIC DNA]</scope>
    <source>
        <strain evidence="3">CBS 304.66</strain>
    </source>
</reference>
<feature type="region of interest" description="Disordered" evidence="1">
    <location>
        <begin position="34"/>
        <end position="63"/>
    </location>
</feature>
<accession>A0A9P4K9F4</accession>
<name>A0A9P4K9F4_9PLEO</name>
<gene>
    <name evidence="2" type="ORF">CC78DRAFT_553995</name>
</gene>
<keyword evidence="3" id="KW-1185">Reference proteome</keyword>
<dbReference type="Proteomes" id="UP000800093">
    <property type="component" value="Unassembled WGS sequence"/>
</dbReference>
<sequence length="270" mass="30851">MEHIPTEQRPNYSTFRECLSDTILRNLCTPVEKTKKRKRAHRKKKSKEVVMETASSEESVKSILSEETGNDAEELGEFIDYLATLIFPSLPADLRTLSYSKYKESVALQDAYSTPLSASTSSQLISTMPPTALDDLTTYSLLPSPPDTLDLHNLFNPILSAYITSVTSPPPIWSTTRASACELCQRSWIPLTYHHLIPRSTHVRALKRGWHTEDKLNSVAWLCRACHSFVHQVASNEELAKDWYTVELLESRDDVRGWVRWVGRVRWKSR</sequence>
<evidence type="ECO:0008006" key="4">
    <source>
        <dbReference type="Google" id="ProtNLM"/>
    </source>
</evidence>
<protein>
    <recommendedName>
        <fullName evidence="4">HNH domain-containing protein</fullName>
    </recommendedName>
</protein>
<evidence type="ECO:0000313" key="3">
    <source>
        <dbReference type="Proteomes" id="UP000800093"/>
    </source>
</evidence>
<comment type="caution">
    <text evidence="2">The sequence shown here is derived from an EMBL/GenBank/DDBJ whole genome shotgun (WGS) entry which is preliminary data.</text>
</comment>
<dbReference type="AlphaFoldDB" id="A0A9P4K9F4"/>
<evidence type="ECO:0000313" key="2">
    <source>
        <dbReference type="EMBL" id="KAF2263508.1"/>
    </source>
</evidence>